<dbReference type="InterPro" id="IPR006501">
    <property type="entry name" value="Pectinesterase_inhib_dom"/>
</dbReference>
<dbReference type="AlphaFoldDB" id="A0AB40CZI8"/>
<dbReference type="SUPFAM" id="SSF101148">
    <property type="entry name" value="Plant invertase/pectin methylesterase inhibitor"/>
    <property type="match status" value="1"/>
</dbReference>
<keyword evidence="6" id="KW-1185">Reference proteome</keyword>
<dbReference type="NCBIfam" id="TIGR01614">
    <property type="entry name" value="PME_inhib"/>
    <property type="match status" value="1"/>
</dbReference>
<dbReference type="PANTHER" id="PTHR35357:SF8">
    <property type="entry name" value="OS01G0111000 PROTEIN"/>
    <property type="match status" value="1"/>
</dbReference>
<comment type="similarity">
    <text evidence="3">Belongs to the PMEI family.</text>
</comment>
<name>A0AB40CZI8_DIOCR</name>
<sequence length="176" mass="18703">MKSFSIFVTLLLLLLLLIIAGATANLQELCKQATASSTIVTYDFCIKSLQPIHGSNEVDAKGLAGITINLSIYNLVGIINMLSDLQSKTTNQTVLDALNACSDGINNGNTQLKMAQTLVSNGRIQDALTSVKVAEGSSDVCDNAFNQRGVQSPVHDAMHDPVLVCDLADLIIQLLA</sequence>
<evidence type="ECO:0000313" key="7">
    <source>
        <dbReference type="RefSeq" id="XP_039144827.1"/>
    </source>
</evidence>
<evidence type="ECO:0000256" key="2">
    <source>
        <dbReference type="ARBA" id="ARBA00023157"/>
    </source>
</evidence>
<evidence type="ECO:0000256" key="4">
    <source>
        <dbReference type="SAM" id="SignalP"/>
    </source>
</evidence>
<evidence type="ECO:0000256" key="3">
    <source>
        <dbReference type="ARBA" id="ARBA00038471"/>
    </source>
</evidence>
<dbReference type="GO" id="GO:0004857">
    <property type="term" value="F:enzyme inhibitor activity"/>
    <property type="evidence" value="ECO:0007669"/>
    <property type="project" value="InterPro"/>
</dbReference>
<feature type="domain" description="Pectinesterase inhibitor" evidence="5">
    <location>
        <begin position="21"/>
        <end position="171"/>
    </location>
</feature>
<keyword evidence="1 4" id="KW-0732">Signal</keyword>
<proteinExistence type="inferred from homology"/>
<dbReference type="Proteomes" id="UP001515500">
    <property type="component" value="Chromosome 18"/>
</dbReference>
<dbReference type="GeneID" id="120282141"/>
<keyword evidence="2" id="KW-1015">Disulfide bond</keyword>
<dbReference type="PANTHER" id="PTHR35357">
    <property type="entry name" value="OS02G0537100 PROTEIN"/>
    <property type="match status" value="1"/>
</dbReference>
<gene>
    <name evidence="7" type="primary">LOC120282141</name>
</gene>
<dbReference type="Pfam" id="PF04043">
    <property type="entry name" value="PMEI"/>
    <property type="match status" value="1"/>
</dbReference>
<reference evidence="7" key="1">
    <citation type="submission" date="2025-08" db="UniProtKB">
        <authorList>
            <consortium name="RefSeq"/>
        </authorList>
    </citation>
    <scope>IDENTIFICATION</scope>
</reference>
<evidence type="ECO:0000313" key="6">
    <source>
        <dbReference type="Proteomes" id="UP001515500"/>
    </source>
</evidence>
<feature type="signal peptide" evidence="4">
    <location>
        <begin position="1"/>
        <end position="24"/>
    </location>
</feature>
<dbReference type="Gene3D" id="1.20.140.40">
    <property type="entry name" value="Invertase/pectin methylesterase inhibitor family protein"/>
    <property type="match status" value="1"/>
</dbReference>
<evidence type="ECO:0000259" key="5">
    <source>
        <dbReference type="SMART" id="SM00856"/>
    </source>
</evidence>
<dbReference type="RefSeq" id="XP_039144827.1">
    <property type="nucleotide sequence ID" value="XM_039288893.1"/>
</dbReference>
<dbReference type="SMART" id="SM00856">
    <property type="entry name" value="PMEI"/>
    <property type="match status" value="1"/>
</dbReference>
<dbReference type="InterPro" id="IPR035513">
    <property type="entry name" value="Invertase/methylesterase_inhib"/>
</dbReference>
<evidence type="ECO:0000256" key="1">
    <source>
        <dbReference type="ARBA" id="ARBA00022729"/>
    </source>
</evidence>
<accession>A0AB40CZI8</accession>
<protein>
    <submittedName>
        <fullName evidence="7">Cell wall / vacuolar inhibitor of fructosidase 2-like</fullName>
    </submittedName>
</protein>
<feature type="chain" id="PRO_5044252128" evidence="4">
    <location>
        <begin position="25"/>
        <end position="176"/>
    </location>
</feature>
<organism evidence="6 7">
    <name type="scientific">Dioscorea cayennensis subsp. rotundata</name>
    <name type="common">White Guinea yam</name>
    <name type="synonym">Dioscorea rotundata</name>
    <dbReference type="NCBI Taxonomy" id="55577"/>
    <lineage>
        <taxon>Eukaryota</taxon>
        <taxon>Viridiplantae</taxon>
        <taxon>Streptophyta</taxon>
        <taxon>Embryophyta</taxon>
        <taxon>Tracheophyta</taxon>
        <taxon>Spermatophyta</taxon>
        <taxon>Magnoliopsida</taxon>
        <taxon>Liliopsida</taxon>
        <taxon>Dioscoreales</taxon>
        <taxon>Dioscoreaceae</taxon>
        <taxon>Dioscorea</taxon>
    </lineage>
</organism>